<dbReference type="Proteomes" id="UP001454036">
    <property type="component" value="Unassembled WGS sequence"/>
</dbReference>
<comment type="caution">
    <text evidence="1">The sequence shown here is derived from an EMBL/GenBank/DDBJ whole genome shotgun (WGS) entry which is preliminary data.</text>
</comment>
<reference evidence="1 2" key="1">
    <citation type="submission" date="2024-01" db="EMBL/GenBank/DDBJ databases">
        <title>The complete chloroplast genome sequence of Lithospermum erythrorhizon: insights into the phylogenetic relationship among Boraginaceae species and the maternal lineages of purple gromwells.</title>
        <authorList>
            <person name="Okada T."/>
            <person name="Watanabe K."/>
        </authorList>
    </citation>
    <scope>NUCLEOTIDE SEQUENCE [LARGE SCALE GENOMIC DNA]</scope>
</reference>
<dbReference type="PANTHER" id="PTHR46890">
    <property type="entry name" value="NON-LTR RETROLELEMENT REVERSE TRANSCRIPTASE-LIKE PROTEIN-RELATED"/>
    <property type="match status" value="1"/>
</dbReference>
<protein>
    <submittedName>
        <fullName evidence="1">Uncharacterized protein</fullName>
    </submittedName>
</protein>
<dbReference type="EMBL" id="BAABME010007108">
    <property type="protein sequence ID" value="GAA0170143.1"/>
    <property type="molecule type" value="Genomic_DNA"/>
</dbReference>
<organism evidence="1 2">
    <name type="scientific">Lithospermum erythrorhizon</name>
    <name type="common">Purple gromwell</name>
    <name type="synonym">Lithospermum officinale var. erythrorhizon</name>
    <dbReference type="NCBI Taxonomy" id="34254"/>
    <lineage>
        <taxon>Eukaryota</taxon>
        <taxon>Viridiplantae</taxon>
        <taxon>Streptophyta</taxon>
        <taxon>Embryophyta</taxon>
        <taxon>Tracheophyta</taxon>
        <taxon>Spermatophyta</taxon>
        <taxon>Magnoliopsida</taxon>
        <taxon>eudicotyledons</taxon>
        <taxon>Gunneridae</taxon>
        <taxon>Pentapetalae</taxon>
        <taxon>asterids</taxon>
        <taxon>lamiids</taxon>
        <taxon>Boraginales</taxon>
        <taxon>Boraginaceae</taxon>
        <taxon>Boraginoideae</taxon>
        <taxon>Lithospermeae</taxon>
        <taxon>Lithospermum</taxon>
    </lineage>
</organism>
<keyword evidence="2" id="KW-1185">Reference proteome</keyword>
<evidence type="ECO:0000313" key="1">
    <source>
        <dbReference type="EMBL" id="GAA0170143.1"/>
    </source>
</evidence>
<evidence type="ECO:0000313" key="2">
    <source>
        <dbReference type="Proteomes" id="UP001454036"/>
    </source>
</evidence>
<dbReference type="InterPro" id="IPR052343">
    <property type="entry name" value="Retrotransposon-Effector_Assoc"/>
</dbReference>
<sequence>MVGVDHCPILLDTELKTEKSKRSFGFDSRWVGKEGCEEGIFSSNSVCHPQKATQSVDHRVTKEMNLQLTRVVTSEEDKRAVFEMPVEKSPEPDGMTVLFFQSFWHIVSSDIVKGADSFFFSSKLLHYVNHTHVCLIPKKTAPMSMSDFRPISLCNIVP</sequence>
<accession>A0AAV3R4G0</accession>
<proteinExistence type="predicted"/>
<dbReference type="AlphaFoldDB" id="A0AAV3R4G0"/>
<gene>
    <name evidence="1" type="ORF">LIER_24472</name>
</gene>
<dbReference type="PANTHER" id="PTHR46890:SF48">
    <property type="entry name" value="RNA-DIRECTED DNA POLYMERASE"/>
    <property type="match status" value="1"/>
</dbReference>
<name>A0AAV3R4G0_LITER</name>